<dbReference type="Gene3D" id="3.80.10.10">
    <property type="entry name" value="Ribonuclease Inhibitor"/>
    <property type="match status" value="1"/>
</dbReference>
<organism evidence="4 5">
    <name type="scientific">Stentor coeruleus</name>
    <dbReference type="NCBI Taxonomy" id="5963"/>
    <lineage>
        <taxon>Eukaryota</taxon>
        <taxon>Sar</taxon>
        <taxon>Alveolata</taxon>
        <taxon>Ciliophora</taxon>
        <taxon>Postciliodesmatophora</taxon>
        <taxon>Heterotrichea</taxon>
        <taxon>Heterotrichida</taxon>
        <taxon>Stentoridae</taxon>
        <taxon>Stentor</taxon>
    </lineage>
</organism>
<dbReference type="InterPro" id="IPR032675">
    <property type="entry name" value="LRR_dom_sf"/>
</dbReference>
<sequence length="418" mass="47247">MDDISLLIRRARRGNSKSIDLSNKNLTSIPHDLLKITTLESLNLSRNMIVNIPDSISDLENLQTLDLTNNEITSLPPSIQYLKNLQQINLTGNPINLGLLYGSQLKATLSSLFLLSKPVDIMSSSQGMSKRCGTASNLGRLKKEEEKIENRGTLQGVTQVEYSELILGDVISQGGFSVVHKGQWRGTRVAIKIIVDPVLTQELRLEFENEIMMLNYLRHPYTVLLMAASFKPPHFVVVSEFVPNGSLFDYLHKSREEISLDTKIRIINQVCEVFLFYHTSGVVHRDLKSMNILLDCNHNIKLCDFGLARFKNELNKGSMQFSGTPAYMAPELFKKQLYDEKVDVFAFGTLLWEILAREVPYDALDPGDIKDKVLRGDLRLDQPLNTPRKLVSLIDMCRQANSSSRPSFQEISNYLANI</sequence>
<evidence type="ECO:0000259" key="3">
    <source>
        <dbReference type="PROSITE" id="PS50011"/>
    </source>
</evidence>
<dbReference type="PRINTS" id="PR00109">
    <property type="entry name" value="TYRKINASE"/>
</dbReference>
<dbReference type="PROSITE" id="PS51450">
    <property type="entry name" value="LRR"/>
    <property type="match status" value="2"/>
</dbReference>
<dbReference type="InterPro" id="IPR008271">
    <property type="entry name" value="Ser/Thr_kinase_AS"/>
</dbReference>
<dbReference type="InterPro" id="IPR001245">
    <property type="entry name" value="Ser-Thr/Tyr_kinase_cat_dom"/>
</dbReference>
<dbReference type="PROSITE" id="PS00108">
    <property type="entry name" value="PROTEIN_KINASE_ST"/>
    <property type="match status" value="1"/>
</dbReference>
<dbReference type="Gene3D" id="1.10.510.10">
    <property type="entry name" value="Transferase(Phosphotransferase) domain 1"/>
    <property type="match status" value="1"/>
</dbReference>
<keyword evidence="2" id="KW-0677">Repeat</keyword>
<reference evidence="4 5" key="1">
    <citation type="submission" date="2016-11" db="EMBL/GenBank/DDBJ databases">
        <title>The macronuclear genome of Stentor coeruleus: a giant cell with tiny introns.</title>
        <authorList>
            <person name="Slabodnick M."/>
            <person name="Ruby J.G."/>
            <person name="Reiff S.B."/>
            <person name="Swart E.C."/>
            <person name="Gosai S."/>
            <person name="Prabakaran S."/>
            <person name="Witkowska E."/>
            <person name="Larue G.E."/>
            <person name="Fisher S."/>
            <person name="Freeman R.M."/>
            <person name="Gunawardena J."/>
            <person name="Chu W."/>
            <person name="Stover N.A."/>
            <person name="Gregory B.D."/>
            <person name="Nowacki M."/>
            <person name="Derisi J."/>
            <person name="Roy S.W."/>
            <person name="Marshall W.F."/>
            <person name="Sood P."/>
        </authorList>
    </citation>
    <scope>NUCLEOTIDE SEQUENCE [LARGE SCALE GENOMIC DNA]</scope>
    <source>
        <strain evidence="4">WM001</strain>
    </source>
</reference>
<dbReference type="PANTHER" id="PTHR44329">
    <property type="entry name" value="SERINE/THREONINE-PROTEIN KINASE TNNI3K-RELATED"/>
    <property type="match status" value="1"/>
</dbReference>
<evidence type="ECO:0000256" key="1">
    <source>
        <dbReference type="ARBA" id="ARBA00022614"/>
    </source>
</evidence>
<dbReference type="SUPFAM" id="SSF56112">
    <property type="entry name" value="Protein kinase-like (PK-like)"/>
    <property type="match status" value="1"/>
</dbReference>
<dbReference type="InterPro" id="IPR011009">
    <property type="entry name" value="Kinase-like_dom_sf"/>
</dbReference>
<dbReference type="InterPro" id="IPR003591">
    <property type="entry name" value="Leu-rich_rpt_typical-subtyp"/>
</dbReference>
<dbReference type="Gene3D" id="3.30.200.20">
    <property type="entry name" value="Phosphorylase Kinase, domain 1"/>
    <property type="match status" value="1"/>
</dbReference>
<protein>
    <recommendedName>
        <fullName evidence="3">Protein kinase domain-containing protein</fullName>
    </recommendedName>
</protein>
<comment type="caution">
    <text evidence="4">The sequence shown here is derived from an EMBL/GenBank/DDBJ whole genome shotgun (WGS) entry which is preliminary data.</text>
</comment>
<name>A0A1R2AUZ5_9CILI</name>
<evidence type="ECO:0000256" key="2">
    <source>
        <dbReference type="ARBA" id="ARBA00022737"/>
    </source>
</evidence>
<keyword evidence="1" id="KW-0433">Leucine-rich repeat</keyword>
<evidence type="ECO:0000313" key="5">
    <source>
        <dbReference type="Proteomes" id="UP000187209"/>
    </source>
</evidence>
<dbReference type="PROSITE" id="PS50011">
    <property type="entry name" value="PROTEIN_KINASE_DOM"/>
    <property type="match status" value="1"/>
</dbReference>
<dbReference type="SMART" id="SM00220">
    <property type="entry name" value="S_TKc"/>
    <property type="match status" value="1"/>
</dbReference>
<gene>
    <name evidence="4" type="ORF">SteCoe_34225</name>
</gene>
<dbReference type="SUPFAM" id="SSF52058">
    <property type="entry name" value="L domain-like"/>
    <property type="match status" value="1"/>
</dbReference>
<dbReference type="Proteomes" id="UP000187209">
    <property type="component" value="Unassembled WGS sequence"/>
</dbReference>
<dbReference type="OrthoDB" id="339325at2759"/>
<dbReference type="InterPro" id="IPR051681">
    <property type="entry name" value="Ser/Thr_Kinases-Pseudokinases"/>
</dbReference>
<feature type="domain" description="Protein kinase" evidence="3">
    <location>
        <begin position="165"/>
        <end position="415"/>
    </location>
</feature>
<dbReference type="GO" id="GO:0004674">
    <property type="term" value="F:protein serine/threonine kinase activity"/>
    <property type="evidence" value="ECO:0007669"/>
    <property type="project" value="TreeGrafter"/>
</dbReference>
<dbReference type="InterPro" id="IPR001611">
    <property type="entry name" value="Leu-rich_rpt"/>
</dbReference>
<dbReference type="SMART" id="SM00369">
    <property type="entry name" value="LRR_TYP"/>
    <property type="match status" value="2"/>
</dbReference>
<proteinExistence type="predicted"/>
<evidence type="ECO:0000313" key="4">
    <source>
        <dbReference type="EMBL" id="OMJ68349.1"/>
    </source>
</evidence>
<accession>A0A1R2AUZ5</accession>
<dbReference type="CDD" id="cd13999">
    <property type="entry name" value="STKc_MAP3K-like"/>
    <property type="match status" value="1"/>
</dbReference>
<dbReference type="EMBL" id="MPUH01001345">
    <property type="protein sequence ID" value="OMJ68349.1"/>
    <property type="molecule type" value="Genomic_DNA"/>
</dbReference>
<dbReference type="InterPro" id="IPR000719">
    <property type="entry name" value="Prot_kinase_dom"/>
</dbReference>
<dbReference type="GO" id="GO:0005524">
    <property type="term" value="F:ATP binding"/>
    <property type="evidence" value="ECO:0007669"/>
    <property type="project" value="InterPro"/>
</dbReference>
<dbReference type="Pfam" id="PF13855">
    <property type="entry name" value="LRR_8"/>
    <property type="match status" value="1"/>
</dbReference>
<keyword evidence="5" id="KW-1185">Reference proteome</keyword>
<dbReference type="AlphaFoldDB" id="A0A1R2AUZ5"/>
<dbReference type="Pfam" id="PF07714">
    <property type="entry name" value="PK_Tyr_Ser-Thr"/>
    <property type="match status" value="1"/>
</dbReference>